<feature type="region of interest" description="Disordered" evidence="1">
    <location>
        <begin position="64"/>
        <end position="104"/>
    </location>
</feature>
<evidence type="ECO:0000313" key="3">
    <source>
        <dbReference type="Proteomes" id="UP000792457"/>
    </source>
</evidence>
<feature type="compositionally biased region" description="Polar residues" evidence="1">
    <location>
        <begin position="88"/>
        <end position="104"/>
    </location>
</feature>
<feature type="region of interest" description="Disordered" evidence="1">
    <location>
        <begin position="120"/>
        <end position="140"/>
    </location>
</feature>
<dbReference type="Proteomes" id="UP000792457">
    <property type="component" value="Unassembled WGS sequence"/>
</dbReference>
<accession>A0A8K0K7J1</accession>
<proteinExistence type="predicted"/>
<reference evidence="2" key="2">
    <citation type="submission" date="2017-10" db="EMBL/GenBank/DDBJ databases">
        <title>Ladona fulva Genome sequencing and assembly.</title>
        <authorList>
            <person name="Murali S."/>
            <person name="Richards S."/>
            <person name="Bandaranaike D."/>
            <person name="Bellair M."/>
            <person name="Blankenburg K."/>
            <person name="Chao H."/>
            <person name="Dinh H."/>
            <person name="Doddapaneni H."/>
            <person name="Dugan-Rocha S."/>
            <person name="Elkadiri S."/>
            <person name="Gnanaolivu R."/>
            <person name="Hernandez B."/>
            <person name="Skinner E."/>
            <person name="Javaid M."/>
            <person name="Lee S."/>
            <person name="Li M."/>
            <person name="Ming W."/>
            <person name="Munidasa M."/>
            <person name="Muniz J."/>
            <person name="Nguyen L."/>
            <person name="Hughes D."/>
            <person name="Osuji N."/>
            <person name="Pu L.-L."/>
            <person name="Puazo M."/>
            <person name="Qu C."/>
            <person name="Quiroz J."/>
            <person name="Raj R."/>
            <person name="Weissenberger G."/>
            <person name="Xin Y."/>
            <person name="Zou X."/>
            <person name="Han Y."/>
            <person name="Worley K."/>
            <person name="Muzny D."/>
            <person name="Gibbs R."/>
        </authorList>
    </citation>
    <scope>NUCLEOTIDE SEQUENCE</scope>
    <source>
        <strain evidence="2">Sampled in the wild</strain>
    </source>
</reference>
<keyword evidence="3" id="KW-1185">Reference proteome</keyword>
<name>A0A8K0K7J1_LADFU</name>
<comment type="caution">
    <text evidence="2">The sequence shown here is derived from an EMBL/GenBank/DDBJ whole genome shotgun (WGS) entry which is preliminary data.</text>
</comment>
<gene>
    <name evidence="2" type="ORF">J437_LFUL009121</name>
</gene>
<evidence type="ECO:0000256" key="1">
    <source>
        <dbReference type="SAM" id="MobiDB-lite"/>
    </source>
</evidence>
<evidence type="ECO:0000313" key="2">
    <source>
        <dbReference type="EMBL" id="KAG8229846.1"/>
    </source>
</evidence>
<sequence length="248" mass="27518">MEDTKDMIIPVRSPHLTHPSETLNDHHQNHFMYTSSLDGILHQMPHFPNVMTVASWQTFLPGPGHRNSSCEDDPDEKDGDVSLEADSPLSSNGETLHSSQLHAPQSILFSNNGAREISTDMSSSYRISTTNSSSSSSSCSEGLRFTQHQQIMKLSMGQIQQGSVIRVVDHLCSSPSPVVNTDADTLSSNNLLRSQNHVENISMAHISMTQDDDNSSDRIREDVMVAADDCDDEEELKYKVTKDLREMS</sequence>
<protein>
    <submittedName>
        <fullName evidence="2">Uncharacterized protein</fullName>
    </submittedName>
</protein>
<dbReference type="AlphaFoldDB" id="A0A8K0K7J1"/>
<feature type="compositionally biased region" description="Low complexity" evidence="1">
    <location>
        <begin position="122"/>
        <end position="140"/>
    </location>
</feature>
<dbReference type="EMBL" id="KZ308449">
    <property type="protein sequence ID" value="KAG8229846.1"/>
    <property type="molecule type" value="Genomic_DNA"/>
</dbReference>
<feature type="compositionally biased region" description="Acidic residues" evidence="1">
    <location>
        <begin position="70"/>
        <end position="83"/>
    </location>
</feature>
<reference evidence="2" key="1">
    <citation type="submission" date="2013-04" db="EMBL/GenBank/DDBJ databases">
        <authorList>
            <person name="Qu J."/>
            <person name="Murali S.C."/>
            <person name="Bandaranaike D."/>
            <person name="Bellair M."/>
            <person name="Blankenburg K."/>
            <person name="Chao H."/>
            <person name="Dinh H."/>
            <person name="Doddapaneni H."/>
            <person name="Downs B."/>
            <person name="Dugan-Rocha S."/>
            <person name="Elkadiri S."/>
            <person name="Gnanaolivu R.D."/>
            <person name="Hernandez B."/>
            <person name="Javaid M."/>
            <person name="Jayaseelan J.C."/>
            <person name="Lee S."/>
            <person name="Li M."/>
            <person name="Ming W."/>
            <person name="Munidasa M."/>
            <person name="Muniz J."/>
            <person name="Nguyen L."/>
            <person name="Ongeri F."/>
            <person name="Osuji N."/>
            <person name="Pu L.-L."/>
            <person name="Puazo M."/>
            <person name="Qu C."/>
            <person name="Quiroz J."/>
            <person name="Raj R."/>
            <person name="Weissenberger G."/>
            <person name="Xin Y."/>
            <person name="Zou X."/>
            <person name="Han Y."/>
            <person name="Richards S."/>
            <person name="Worley K."/>
            <person name="Muzny D."/>
            <person name="Gibbs R."/>
        </authorList>
    </citation>
    <scope>NUCLEOTIDE SEQUENCE</scope>
    <source>
        <strain evidence="2">Sampled in the wild</strain>
    </source>
</reference>
<organism evidence="2 3">
    <name type="scientific">Ladona fulva</name>
    <name type="common">Scarce chaser dragonfly</name>
    <name type="synonym">Libellula fulva</name>
    <dbReference type="NCBI Taxonomy" id="123851"/>
    <lineage>
        <taxon>Eukaryota</taxon>
        <taxon>Metazoa</taxon>
        <taxon>Ecdysozoa</taxon>
        <taxon>Arthropoda</taxon>
        <taxon>Hexapoda</taxon>
        <taxon>Insecta</taxon>
        <taxon>Pterygota</taxon>
        <taxon>Palaeoptera</taxon>
        <taxon>Odonata</taxon>
        <taxon>Epiprocta</taxon>
        <taxon>Anisoptera</taxon>
        <taxon>Libelluloidea</taxon>
        <taxon>Libellulidae</taxon>
        <taxon>Ladona</taxon>
    </lineage>
</organism>